<evidence type="ECO:0000313" key="4">
    <source>
        <dbReference type="EMBL" id="EWH10905.1"/>
    </source>
</evidence>
<comment type="similarity">
    <text evidence="1">Belongs to the DinB family.</text>
</comment>
<feature type="binding site" evidence="3">
    <location>
        <position position="50"/>
    </location>
    <ligand>
        <name>a divalent metal cation</name>
        <dbReference type="ChEBI" id="CHEBI:60240"/>
    </ligand>
</feature>
<accession>W7QZX8</accession>
<keyword evidence="5" id="KW-1185">Reference proteome</keyword>
<dbReference type="InterPro" id="IPR007837">
    <property type="entry name" value="DinB"/>
</dbReference>
<reference evidence="4 5" key="1">
    <citation type="journal article" date="2014" name="Genome Announc.">
        <title>Draft Genome Sequence of the Agar-Degrading Bacterium Catenovulum sp. Strain DS-2, Isolated from Intestines of Haliotis diversicolor.</title>
        <authorList>
            <person name="Shan D."/>
            <person name="Li X."/>
            <person name="Gu Z."/>
            <person name="Wei G."/>
            <person name="Gao Z."/>
            <person name="Shao Z."/>
        </authorList>
    </citation>
    <scope>NUCLEOTIDE SEQUENCE [LARGE SCALE GENOMIC DNA]</scope>
    <source>
        <strain evidence="4 5">DS-2</strain>
    </source>
</reference>
<dbReference type="PATRIC" id="fig|1328313.3.peg.1318"/>
<evidence type="ECO:0000313" key="5">
    <source>
        <dbReference type="Proteomes" id="UP000019276"/>
    </source>
</evidence>
<dbReference type="Proteomes" id="UP000019276">
    <property type="component" value="Unassembled WGS sequence"/>
</dbReference>
<evidence type="ECO:0000256" key="1">
    <source>
        <dbReference type="ARBA" id="ARBA00008635"/>
    </source>
</evidence>
<sequence length="177" mass="20276">MSLKSNFELLADYNQWMNQNIYLAVSNLSTDELAKDRGAFFGSIIGTLNHILVGDIIWLKRFSEHPSNFKSLDYVRSLEKPQSLNTMLHHEIMPLEHTRSKIDSVIKEFASELCEQTLSSNLTYKNSQGQVFSKNFGYLLQHLFNHQTHHRGQVSTLLNQLGIDLGVTDLVVRIPDE</sequence>
<dbReference type="RefSeq" id="WP_035013852.1">
    <property type="nucleotide sequence ID" value="NZ_ARZY01000008.1"/>
</dbReference>
<dbReference type="SUPFAM" id="SSF109854">
    <property type="entry name" value="DinB/YfiT-like putative metalloenzymes"/>
    <property type="match status" value="1"/>
</dbReference>
<feature type="binding site" evidence="3">
    <location>
        <position position="146"/>
    </location>
    <ligand>
        <name>a divalent metal cation</name>
        <dbReference type="ChEBI" id="CHEBI:60240"/>
    </ligand>
</feature>
<dbReference type="OrthoDB" id="9807509at2"/>
<dbReference type="STRING" id="1328313.DS2_06426"/>
<name>W7QZX8_9ALTE</name>
<dbReference type="AlphaFoldDB" id="W7QZX8"/>
<dbReference type="Gene3D" id="1.20.120.450">
    <property type="entry name" value="dinb family like domain"/>
    <property type="match status" value="1"/>
</dbReference>
<dbReference type="EMBL" id="ARZY01000008">
    <property type="protein sequence ID" value="EWH10905.1"/>
    <property type="molecule type" value="Genomic_DNA"/>
</dbReference>
<evidence type="ECO:0000256" key="3">
    <source>
        <dbReference type="PIRSR" id="PIRSR607837-1"/>
    </source>
</evidence>
<feature type="binding site" evidence="3">
    <location>
        <position position="150"/>
    </location>
    <ligand>
        <name>a divalent metal cation</name>
        <dbReference type="ChEBI" id="CHEBI:60240"/>
    </ligand>
</feature>
<dbReference type="InterPro" id="IPR034660">
    <property type="entry name" value="DinB/YfiT-like"/>
</dbReference>
<dbReference type="GO" id="GO:0046872">
    <property type="term" value="F:metal ion binding"/>
    <property type="evidence" value="ECO:0007669"/>
    <property type="project" value="UniProtKB-KW"/>
</dbReference>
<dbReference type="PANTHER" id="PTHR37302">
    <property type="entry name" value="SLR1116 PROTEIN"/>
    <property type="match status" value="1"/>
</dbReference>
<keyword evidence="2 3" id="KW-0479">Metal-binding</keyword>
<dbReference type="Pfam" id="PF05163">
    <property type="entry name" value="DinB"/>
    <property type="match status" value="1"/>
</dbReference>
<comment type="caution">
    <text evidence="4">The sequence shown here is derived from an EMBL/GenBank/DDBJ whole genome shotgun (WGS) entry which is preliminary data.</text>
</comment>
<dbReference type="PANTHER" id="PTHR37302:SF1">
    <property type="entry name" value="PROTEIN DINB"/>
    <property type="match status" value="1"/>
</dbReference>
<dbReference type="eggNOG" id="COG2318">
    <property type="taxonomic scope" value="Bacteria"/>
</dbReference>
<organism evidence="4 5">
    <name type="scientific">Catenovulum agarivorans DS-2</name>
    <dbReference type="NCBI Taxonomy" id="1328313"/>
    <lineage>
        <taxon>Bacteria</taxon>
        <taxon>Pseudomonadati</taxon>
        <taxon>Pseudomonadota</taxon>
        <taxon>Gammaproteobacteria</taxon>
        <taxon>Alteromonadales</taxon>
        <taxon>Alteromonadaceae</taxon>
        <taxon>Catenovulum</taxon>
    </lineage>
</organism>
<gene>
    <name evidence="4" type="ORF">DS2_06426</name>
</gene>
<evidence type="ECO:0000256" key="2">
    <source>
        <dbReference type="ARBA" id="ARBA00022723"/>
    </source>
</evidence>
<proteinExistence type="inferred from homology"/>
<protein>
    <submittedName>
        <fullName evidence="4">DinB family protein</fullName>
    </submittedName>
</protein>